<sequence>MSLSTCVSRGSVRAVGGENALGFPPRGLGSSTCRGFLPEVRAVTKNGASFCNGPDLLEETPCTSKLPRTSWRKSRARQSYQAVALLEVWNKSLHSNPGHSPLPQLEPEPLETQVLRLMELCTIEPGHRNKTSCFGFESWGG</sequence>
<reference evidence="1 2" key="1">
    <citation type="submission" date="2024-01" db="EMBL/GenBank/DDBJ databases">
        <title>Genome assemblies of Stephania.</title>
        <authorList>
            <person name="Yang L."/>
        </authorList>
    </citation>
    <scope>NUCLEOTIDE SEQUENCE [LARGE SCALE GENOMIC DNA]</scope>
    <source>
        <strain evidence="1">YNDBR</strain>
        <tissue evidence="1">Leaf</tissue>
    </source>
</reference>
<evidence type="ECO:0000313" key="2">
    <source>
        <dbReference type="Proteomes" id="UP001420932"/>
    </source>
</evidence>
<proteinExistence type="predicted"/>
<dbReference type="AlphaFoldDB" id="A0AAP0JZU6"/>
<dbReference type="EMBL" id="JBBNAF010000005">
    <property type="protein sequence ID" value="KAK9142563.1"/>
    <property type="molecule type" value="Genomic_DNA"/>
</dbReference>
<comment type="caution">
    <text evidence="1">The sequence shown here is derived from an EMBL/GenBank/DDBJ whole genome shotgun (WGS) entry which is preliminary data.</text>
</comment>
<gene>
    <name evidence="1" type="ORF">Syun_011963</name>
</gene>
<dbReference type="Proteomes" id="UP001420932">
    <property type="component" value="Unassembled WGS sequence"/>
</dbReference>
<name>A0AAP0JZU6_9MAGN</name>
<accession>A0AAP0JZU6</accession>
<evidence type="ECO:0000313" key="1">
    <source>
        <dbReference type="EMBL" id="KAK9142563.1"/>
    </source>
</evidence>
<protein>
    <submittedName>
        <fullName evidence="1">Uncharacterized protein</fullName>
    </submittedName>
</protein>
<organism evidence="1 2">
    <name type="scientific">Stephania yunnanensis</name>
    <dbReference type="NCBI Taxonomy" id="152371"/>
    <lineage>
        <taxon>Eukaryota</taxon>
        <taxon>Viridiplantae</taxon>
        <taxon>Streptophyta</taxon>
        <taxon>Embryophyta</taxon>
        <taxon>Tracheophyta</taxon>
        <taxon>Spermatophyta</taxon>
        <taxon>Magnoliopsida</taxon>
        <taxon>Ranunculales</taxon>
        <taxon>Menispermaceae</taxon>
        <taxon>Menispermoideae</taxon>
        <taxon>Cissampelideae</taxon>
        <taxon>Stephania</taxon>
    </lineage>
</organism>
<keyword evidence="2" id="KW-1185">Reference proteome</keyword>